<proteinExistence type="predicted"/>
<dbReference type="InterPro" id="IPR040007">
    <property type="entry name" value="Tho2"/>
</dbReference>
<gene>
    <name evidence="1" type="ORF">RHGRI_011502</name>
</gene>
<sequence>MGILTPRQFQNGSLKSLSSAYELVRQTHLQNLVLPSAAVSDSMETNSYVKRFFVDLPKELVEMLSCAGPYLCCDTLLLQKVCRVLKGYYLSALERVRCSDGSFDPESGSGVNGTPRLHLKEARLRIEEALGTVLLPLQLTPANSAVGQEIWDVLLPSARYGLYVWSLLLALWLRSIGCFARFFQQLDTRRILKRLVKELKQLGRMVAKLAHANPMTVLRTIVHQDLLEASAKSDKKESHTEPSLSGNQDISVECEYDSAGLDKKVEEMDEVFSSSEVSVKQNYLNSANGANMDCVVNSDSNGCKAIESSTNSSLHEKVAKFIQNGELDPIEGTCSTIGLISNDEKRTSQL</sequence>
<dbReference type="GO" id="GO:0006397">
    <property type="term" value="P:mRNA processing"/>
    <property type="evidence" value="ECO:0007669"/>
    <property type="project" value="InterPro"/>
</dbReference>
<keyword evidence="2" id="KW-1185">Reference proteome</keyword>
<protein>
    <submittedName>
        <fullName evidence="1">Uncharacterized protein</fullName>
    </submittedName>
</protein>
<evidence type="ECO:0000313" key="2">
    <source>
        <dbReference type="Proteomes" id="UP000823749"/>
    </source>
</evidence>
<accession>A0AAV6KM76</accession>
<name>A0AAV6KM76_9ERIC</name>
<dbReference type="PANTHER" id="PTHR21597:SF0">
    <property type="entry name" value="THO COMPLEX SUBUNIT 2"/>
    <property type="match status" value="1"/>
</dbReference>
<reference evidence="1" key="1">
    <citation type="submission" date="2020-08" db="EMBL/GenBank/DDBJ databases">
        <title>Plant Genome Project.</title>
        <authorList>
            <person name="Zhang R.-G."/>
        </authorList>
    </citation>
    <scope>NUCLEOTIDE SEQUENCE</scope>
    <source>
        <strain evidence="1">WSP0</strain>
        <tissue evidence="1">Leaf</tissue>
    </source>
</reference>
<comment type="caution">
    <text evidence="1">The sequence shown here is derived from an EMBL/GenBank/DDBJ whole genome shotgun (WGS) entry which is preliminary data.</text>
</comment>
<dbReference type="EMBL" id="JACTNZ010000004">
    <property type="protein sequence ID" value="KAG5553628.1"/>
    <property type="molecule type" value="Genomic_DNA"/>
</dbReference>
<dbReference type="PANTHER" id="PTHR21597">
    <property type="entry name" value="THO2 PROTEIN"/>
    <property type="match status" value="1"/>
</dbReference>
<dbReference type="GO" id="GO:0003729">
    <property type="term" value="F:mRNA binding"/>
    <property type="evidence" value="ECO:0007669"/>
    <property type="project" value="TreeGrafter"/>
</dbReference>
<dbReference type="GO" id="GO:0000445">
    <property type="term" value="C:THO complex part of transcription export complex"/>
    <property type="evidence" value="ECO:0007669"/>
    <property type="project" value="TreeGrafter"/>
</dbReference>
<dbReference type="AlphaFoldDB" id="A0AAV6KM76"/>
<evidence type="ECO:0000313" key="1">
    <source>
        <dbReference type="EMBL" id="KAG5553628.1"/>
    </source>
</evidence>
<organism evidence="1 2">
    <name type="scientific">Rhododendron griersonianum</name>
    <dbReference type="NCBI Taxonomy" id="479676"/>
    <lineage>
        <taxon>Eukaryota</taxon>
        <taxon>Viridiplantae</taxon>
        <taxon>Streptophyta</taxon>
        <taxon>Embryophyta</taxon>
        <taxon>Tracheophyta</taxon>
        <taxon>Spermatophyta</taxon>
        <taxon>Magnoliopsida</taxon>
        <taxon>eudicotyledons</taxon>
        <taxon>Gunneridae</taxon>
        <taxon>Pentapetalae</taxon>
        <taxon>asterids</taxon>
        <taxon>Ericales</taxon>
        <taxon>Ericaceae</taxon>
        <taxon>Ericoideae</taxon>
        <taxon>Rhodoreae</taxon>
        <taxon>Rhododendron</taxon>
    </lineage>
</organism>
<dbReference type="Proteomes" id="UP000823749">
    <property type="component" value="Chromosome 4"/>
</dbReference>
<dbReference type="GO" id="GO:0006406">
    <property type="term" value="P:mRNA export from nucleus"/>
    <property type="evidence" value="ECO:0007669"/>
    <property type="project" value="InterPro"/>
</dbReference>